<reference evidence="1" key="1">
    <citation type="submission" date="2021-06" db="EMBL/GenBank/DDBJ databases">
        <authorList>
            <person name="Kallberg Y."/>
            <person name="Tangrot J."/>
            <person name="Rosling A."/>
        </authorList>
    </citation>
    <scope>NUCLEOTIDE SEQUENCE</scope>
    <source>
        <strain evidence="1">87-6 pot B 2015</strain>
    </source>
</reference>
<gene>
    <name evidence="1" type="ORF">FMOSSE_LOCUS4139</name>
</gene>
<dbReference type="Proteomes" id="UP000789375">
    <property type="component" value="Unassembled WGS sequence"/>
</dbReference>
<comment type="caution">
    <text evidence="1">The sequence shown here is derived from an EMBL/GenBank/DDBJ whole genome shotgun (WGS) entry which is preliminary data.</text>
</comment>
<evidence type="ECO:0000313" key="2">
    <source>
        <dbReference type="Proteomes" id="UP000789375"/>
    </source>
</evidence>
<accession>A0A9N8ZQ29</accession>
<protein>
    <submittedName>
        <fullName evidence="1">13315_t:CDS:1</fullName>
    </submittedName>
</protein>
<keyword evidence="2" id="KW-1185">Reference proteome</keyword>
<sequence length="79" mass="8937">MLKLEPDRKSLGRNKVNVLSSKLEVNPNHQEHERHLSTTLKITVPLGPVIITLLPHIGFSLGFGVLPTEQHYRYGLDEN</sequence>
<name>A0A9N8ZQ29_FUNMO</name>
<dbReference type="AlphaFoldDB" id="A0A9N8ZQ29"/>
<organism evidence="1 2">
    <name type="scientific">Funneliformis mosseae</name>
    <name type="common">Endomycorrhizal fungus</name>
    <name type="synonym">Glomus mosseae</name>
    <dbReference type="NCBI Taxonomy" id="27381"/>
    <lineage>
        <taxon>Eukaryota</taxon>
        <taxon>Fungi</taxon>
        <taxon>Fungi incertae sedis</taxon>
        <taxon>Mucoromycota</taxon>
        <taxon>Glomeromycotina</taxon>
        <taxon>Glomeromycetes</taxon>
        <taxon>Glomerales</taxon>
        <taxon>Glomeraceae</taxon>
        <taxon>Funneliformis</taxon>
    </lineage>
</organism>
<evidence type="ECO:0000313" key="1">
    <source>
        <dbReference type="EMBL" id="CAG8503043.1"/>
    </source>
</evidence>
<proteinExistence type="predicted"/>
<dbReference type="EMBL" id="CAJVPP010000674">
    <property type="protein sequence ID" value="CAG8503043.1"/>
    <property type="molecule type" value="Genomic_DNA"/>
</dbReference>